<evidence type="ECO:0000256" key="5">
    <source>
        <dbReference type="ARBA" id="ARBA00023230"/>
    </source>
</evidence>
<gene>
    <name evidence="10" type="primary">LOC108735326</name>
</gene>
<dbReference type="SMART" id="SM00213">
    <property type="entry name" value="UBQ"/>
    <property type="match status" value="1"/>
</dbReference>
<evidence type="ECO:0000256" key="2">
    <source>
        <dbReference type="ARBA" id="ARBA00022692"/>
    </source>
</evidence>
<dbReference type="CDD" id="cd01790">
    <property type="entry name" value="Ubl_HERP"/>
    <property type="match status" value="1"/>
</dbReference>
<organism evidence="9 10">
    <name type="scientific">Agrilus planipennis</name>
    <name type="common">Emerald ash borer</name>
    <name type="synonym">Agrilus marcopoli</name>
    <dbReference type="NCBI Taxonomy" id="224129"/>
    <lineage>
        <taxon>Eukaryota</taxon>
        <taxon>Metazoa</taxon>
        <taxon>Ecdysozoa</taxon>
        <taxon>Arthropoda</taxon>
        <taxon>Hexapoda</taxon>
        <taxon>Insecta</taxon>
        <taxon>Pterygota</taxon>
        <taxon>Neoptera</taxon>
        <taxon>Endopterygota</taxon>
        <taxon>Coleoptera</taxon>
        <taxon>Polyphaga</taxon>
        <taxon>Elateriformia</taxon>
        <taxon>Buprestoidea</taxon>
        <taxon>Buprestidae</taxon>
        <taxon>Agrilinae</taxon>
        <taxon>Agrilus</taxon>
    </lineage>
</organism>
<evidence type="ECO:0000313" key="10">
    <source>
        <dbReference type="RefSeq" id="XP_018322744.1"/>
    </source>
</evidence>
<evidence type="ECO:0000313" key="9">
    <source>
        <dbReference type="Proteomes" id="UP000192223"/>
    </source>
</evidence>
<feature type="transmembrane region" description="Helical" evidence="7">
    <location>
        <begin position="238"/>
        <end position="259"/>
    </location>
</feature>
<accession>A0A1W4WFN9</accession>
<keyword evidence="5" id="KW-0834">Unfolded protein response</keyword>
<evidence type="ECO:0000259" key="8">
    <source>
        <dbReference type="PROSITE" id="PS50053"/>
    </source>
</evidence>
<dbReference type="InParanoid" id="A0A1W4WFN9"/>
<dbReference type="Proteomes" id="UP000192223">
    <property type="component" value="Unplaced"/>
</dbReference>
<dbReference type="AlphaFoldDB" id="A0A1W4WFN9"/>
<dbReference type="CTD" id="34065"/>
<dbReference type="InterPro" id="IPR029071">
    <property type="entry name" value="Ubiquitin-like_domsf"/>
</dbReference>
<dbReference type="GeneID" id="108735326"/>
<feature type="region of interest" description="Disordered" evidence="6">
    <location>
        <begin position="96"/>
        <end position="123"/>
    </location>
</feature>
<dbReference type="RefSeq" id="XP_018322744.1">
    <property type="nucleotide sequence ID" value="XM_018467242.2"/>
</dbReference>
<keyword evidence="4 7" id="KW-0472">Membrane</keyword>
<feature type="compositionally biased region" description="Low complexity" evidence="6">
    <location>
        <begin position="96"/>
        <end position="119"/>
    </location>
</feature>
<evidence type="ECO:0000256" key="7">
    <source>
        <dbReference type="SAM" id="Phobius"/>
    </source>
</evidence>
<dbReference type="InterPro" id="IPR000626">
    <property type="entry name" value="Ubiquitin-like_dom"/>
</dbReference>
<evidence type="ECO:0000256" key="1">
    <source>
        <dbReference type="ARBA" id="ARBA00004370"/>
    </source>
</evidence>
<reference evidence="10" key="1">
    <citation type="submission" date="2025-08" db="UniProtKB">
        <authorList>
            <consortium name="RefSeq"/>
        </authorList>
    </citation>
    <scope>IDENTIFICATION</scope>
    <source>
        <tissue evidence="10">Entire body</tissue>
    </source>
</reference>
<dbReference type="GO" id="GO:0016020">
    <property type="term" value="C:membrane"/>
    <property type="evidence" value="ECO:0007669"/>
    <property type="project" value="UniProtKB-SubCell"/>
</dbReference>
<dbReference type="SUPFAM" id="SSF54236">
    <property type="entry name" value="Ubiquitin-like"/>
    <property type="match status" value="1"/>
</dbReference>
<dbReference type="OrthoDB" id="21589at2759"/>
<dbReference type="KEGG" id="apln:108735326"/>
<dbReference type="FunCoup" id="A0A1W4WFN9">
    <property type="interactions" value="921"/>
</dbReference>
<dbReference type="InterPro" id="IPR039751">
    <property type="entry name" value="HERPUD1/2"/>
</dbReference>
<keyword evidence="3 7" id="KW-1133">Transmembrane helix</keyword>
<evidence type="ECO:0000256" key="3">
    <source>
        <dbReference type="ARBA" id="ARBA00022989"/>
    </source>
</evidence>
<keyword evidence="2 7" id="KW-0812">Transmembrane</keyword>
<comment type="subcellular location">
    <subcellularLocation>
        <location evidence="1">Membrane</location>
    </subcellularLocation>
</comment>
<name>A0A1W4WFN9_AGRPL</name>
<sequence length="304" mass="35036">MEAFPVTLIVKVPNQQIEDQTVKCELSWTINKLKQHLSEVHPSKPAKHEQRLIYSGQLLPDTACLKDILRQYEGQEVHTVHLVCVSKNDMFKCQSSPSSITSRMSSSTNSSSNVASESSDVNREQRVPNFQYPNMSQFPNYNQIDSNQYALQMAWMQQAYIQYMMQYMNSATNPNYNNTTGNVNQRNVAEQPQVVNRPAAAARDPDIPERDWLDVFYMVIRMMVLFSIVYFYSSPLRFIVVLMLGVVFYLYQIGFFRNLNNNNNNNNTPADHQNIEHSPSVLTIMWTFFTTFFASLIPEIPNAV</sequence>
<dbReference type="Pfam" id="PF00240">
    <property type="entry name" value="ubiquitin"/>
    <property type="match status" value="1"/>
</dbReference>
<dbReference type="FunFam" id="3.10.20.90:FF:000046">
    <property type="entry name" value="Homocysteine-responsive endoplasmic reticulum-resident ubiquitin-like domain member 2 protein"/>
    <property type="match status" value="1"/>
</dbReference>
<feature type="transmembrane region" description="Helical" evidence="7">
    <location>
        <begin position="280"/>
        <end position="298"/>
    </location>
</feature>
<evidence type="ECO:0000256" key="4">
    <source>
        <dbReference type="ARBA" id="ARBA00023136"/>
    </source>
</evidence>
<dbReference type="STRING" id="224129.A0A1W4WFN9"/>
<feature type="domain" description="Ubiquitin-like" evidence="8">
    <location>
        <begin position="6"/>
        <end position="83"/>
    </location>
</feature>
<proteinExistence type="predicted"/>
<protein>
    <submittedName>
        <fullName evidence="10">Homocysteine-responsive endoplasmic reticulum-resident ubiquitin-like domain member 2 protein</fullName>
    </submittedName>
</protein>
<evidence type="ECO:0000256" key="6">
    <source>
        <dbReference type="SAM" id="MobiDB-lite"/>
    </source>
</evidence>
<dbReference type="Gene3D" id="3.10.20.90">
    <property type="entry name" value="Phosphatidylinositol 3-kinase Catalytic Subunit, Chain A, domain 1"/>
    <property type="match status" value="1"/>
</dbReference>
<dbReference type="PROSITE" id="PS50053">
    <property type="entry name" value="UBIQUITIN_2"/>
    <property type="match status" value="1"/>
</dbReference>
<feature type="transmembrane region" description="Helical" evidence="7">
    <location>
        <begin position="212"/>
        <end position="232"/>
    </location>
</feature>
<keyword evidence="9" id="KW-1185">Reference proteome</keyword>
<dbReference type="GO" id="GO:0030968">
    <property type="term" value="P:endoplasmic reticulum unfolded protein response"/>
    <property type="evidence" value="ECO:0007669"/>
    <property type="project" value="TreeGrafter"/>
</dbReference>
<dbReference type="PANTHER" id="PTHR12943">
    <property type="entry name" value="HOMOCYSTEINE-RESPONSIVE ENDOPLASMIC RETICULUM-RESIDENT UNIQUITIN-LIKE DOMAIN HERPUD PROTEIN FAMILY MEMBER"/>
    <property type="match status" value="1"/>
</dbReference>
<dbReference type="PANTHER" id="PTHR12943:SF27">
    <property type="entry name" value="HOMOCYSTEINE-INDUCED ENDOPLASMIC RETICULUM PROTEIN, ISOFORM A"/>
    <property type="match status" value="1"/>
</dbReference>